<dbReference type="GO" id="GO:0004806">
    <property type="term" value="F:triacylglycerol lipase activity"/>
    <property type="evidence" value="ECO:0007669"/>
    <property type="project" value="TreeGrafter"/>
</dbReference>
<organism evidence="2">
    <name type="scientific">Nonomuraea gerenzanensis</name>
    <dbReference type="NCBI Taxonomy" id="93944"/>
    <lineage>
        <taxon>Bacteria</taxon>
        <taxon>Bacillati</taxon>
        <taxon>Actinomycetota</taxon>
        <taxon>Actinomycetes</taxon>
        <taxon>Streptosporangiales</taxon>
        <taxon>Streptosporangiaceae</taxon>
        <taxon>Nonomuraea</taxon>
    </lineage>
</organism>
<keyword evidence="2" id="KW-0378">Hydrolase</keyword>
<protein>
    <submittedName>
        <fullName evidence="2">N-formylglutamate deformylase</fullName>
        <ecNumber evidence="2">3.5.1.68</ecNumber>
    </submittedName>
</protein>
<dbReference type="SUPFAM" id="SSF53474">
    <property type="entry name" value="alpha/beta-Hydrolases"/>
    <property type="match status" value="1"/>
</dbReference>
<feature type="domain" description="AB hydrolase-1" evidence="1">
    <location>
        <begin position="29"/>
        <end position="164"/>
    </location>
</feature>
<reference evidence="2" key="1">
    <citation type="submission" date="2016-04" db="EMBL/GenBank/DDBJ databases">
        <authorList>
            <person name="Evans L.H."/>
            <person name="Alamgir A."/>
            <person name="Owens N."/>
            <person name="Weber N.D."/>
            <person name="Virtaneva K."/>
            <person name="Barbian K."/>
            <person name="Babar A."/>
            <person name="Rosenke K."/>
        </authorList>
    </citation>
    <scope>NUCLEOTIDE SEQUENCE</scope>
    <source>
        <strain evidence="2">Nono1</strain>
    </source>
</reference>
<dbReference type="Gene3D" id="3.40.50.1820">
    <property type="entry name" value="alpha/beta hydrolase"/>
    <property type="match status" value="1"/>
</dbReference>
<dbReference type="EMBL" id="LT559118">
    <property type="protein sequence ID" value="SBO94816.1"/>
    <property type="molecule type" value="Genomic_DNA"/>
</dbReference>
<name>A0A1M4E7L7_9ACTN</name>
<proteinExistence type="predicted"/>
<dbReference type="EC" id="3.5.1.68" evidence="2"/>
<dbReference type="Pfam" id="PF00561">
    <property type="entry name" value="Abhydrolase_1"/>
    <property type="match status" value="1"/>
</dbReference>
<dbReference type="InterPro" id="IPR050471">
    <property type="entry name" value="AB_hydrolase"/>
</dbReference>
<dbReference type="InterPro" id="IPR029058">
    <property type="entry name" value="AB_hydrolase_fold"/>
</dbReference>
<sequence>MTEPSSHTLEVPGATLAYDVREAGGSGEPILLMIGSPMDASGFTTLASHFQDRTVVTYDPRGVSRSKRTDGLAESTPELHADDLHRLIDAVGGGPVDVFASSGGAVNALALVARHPEQVRTLVAHEPPVARVLPDAERAMAVIRDMRETYEREGFGPAMAKFIATTGHKGEFPADPKELPVPDPAMMGLPAQDDGSRDDALLGQNLITCTHYEPDFEALRATSTRVVIAVGAESEGEMARRGGEGVAARLGAEPVIFPSNHGGFMGDEFGMPGQPEAFAAKLRQVLAG</sequence>
<dbReference type="AlphaFoldDB" id="A0A1M4E7L7"/>
<dbReference type="PANTHER" id="PTHR43433:SF5">
    <property type="entry name" value="AB HYDROLASE-1 DOMAIN-CONTAINING PROTEIN"/>
    <property type="match status" value="1"/>
</dbReference>
<evidence type="ECO:0000313" key="2">
    <source>
        <dbReference type="EMBL" id="SBO94816.1"/>
    </source>
</evidence>
<dbReference type="RefSeq" id="WP_225274234.1">
    <property type="nucleotide sequence ID" value="NZ_CP084058.1"/>
</dbReference>
<dbReference type="PANTHER" id="PTHR43433">
    <property type="entry name" value="HYDROLASE, ALPHA/BETA FOLD FAMILY PROTEIN"/>
    <property type="match status" value="1"/>
</dbReference>
<accession>A0A1M4E7L7</accession>
<dbReference type="InterPro" id="IPR000073">
    <property type="entry name" value="AB_hydrolase_1"/>
</dbReference>
<evidence type="ECO:0000259" key="1">
    <source>
        <dbReference type="Pfam" id="PF00561"/>
    </source>
</evidence>
<gene>
    <name evidence="2" type="ORF">BN4615_P4332</name>
</gene>
<dbReference type="GO" id="GO:0050129">
    <property type="term" value="F:N-formylglutamate deformylase activity"/>
    <property type="evidence" value="ECO:0007669"/>
    <property type="project" value="UniProtKB-EC"/>
</dbReference>
<dbReference type="GO" id="GO:0046503">
    <property type="term" value="P:glycerolipid catabolic process"/>
    <property type="evidence" value="ECO:0007669"/>
    <property type="project" value="TreeGrafter"/>
</dbReference>